<feature type="transmembrane region" description="Helical" evidence="10">
    <location>
        <begin position="356"/>
        <end position="377"/>
    </location>
</feature>
<keyword evidence="4 10" id="KW-0133">Cell shape</keyword>
<evidence type="ECO:0000256" key="8">
    <source>
        <dbReference type="ARBA" id="ARBA00060041"/>
    </source>
</evidence>
<comment type="caution">
    <text evidence="13">The sequence shown here is derived from an EMBL/GenBank/DDBJ whole genome shotgun (WGS) entry which is preliminary data.</text>
</comment>
<keyword evidence="6 10" id="KW-1133">Transmembrane helix</keyword>
<sequence length="551" mass="59945">MQAFLHFNRYYLRQTDNGNRNGPLSKSESTPDNPQQPEAGKGRSLLRSSAVVGVMTMLSRVLGLVRDVVVANFFGAGSSADAFFVAFKIPNFLRRLFAEGAFAQAFVPVLSEYRSLKDLQAVKALIDRVTGSLGLVLVFVTGIGVLGAPVLAAVFAPGFYLNDPLRYELAVDMLRFTFPYLLLISLTALAGSVLNSYERFAVPAFTPVLLNLSLIGAAIWLQPVFDQPVMALALGVLIAGSVQLLFQLPFLWRLQLLPRPRLGFRDEGVSRIMRLMVPALFGVSVSQINLLLDTLLASFLQVGSVSWLYYSDRLAELPLGVFGIAIATVILPSLSRKHAEKNTETFARTLDWAMRMVLLIGFPAAMALLVLAEPLLATLFHYGAMTDSDVTMAAMSLRAYACGLLAFMLIKVLAPGYFSRQDTKTPVKVGIIAMVVNMALNLALIGPLAHVGLALATTLSAFLNAGLLLRGLLKEGVFVWQKGWGAFLLKLLLANASMIGLLVWLAGTPDQWLAYDLWQRVAQMAILVLGGAAVYLIVLALLGMRAKDLRH</sequence>
<evidence type="ECO:0000256" key="5">
    <source>
        <dbReference type="ARBA" id="ARBA00022984"/>
    </source>
</evidence>
<dbReference type="NCBIfam" id="TIGR01695">
    <property type="entry name" value="murJ_mviN"/>
    <property type="match status" value="1"/>
</dbReference>
<protein>
    <recommendedName>
        <fullName evidence="10">Probable lipid II flippase MurJ</fullName>
    </recommendedName>
</protein>
<keyword evidence="14" id="KW-1185">Reference proteome</keyword>
<comment type="function">
    <text evidence="8 10 11">Involved in peptidoglycan biosynthesis. Transports lipid-linked peptidoglycan precursors from the inner to the outer leaflet of the cytoplasmic membrane.</text>
</comment>
<evidence type="ECO:0000313" key="14">
    <source>
        <dbReference type="Proteomes" id="UP000267535"/>
    </source>
</evidence>
<dbReference type="InterPro" id="IPR004268">
    <property type="entry name" value="MurJ"/>
</dbReference>
<keyword evidence="10" id="KW-0997">Cell inner membrane</keyword>
<dbReference type="CDD" id="cd13123">
    <property type="entry name" value="MATE_MurJ_like"/>
    <property type="match status" value="1"/>
</dbReference>
<comment type="pathway">
    <text evidence="10">Cell wall biogenesis; peptidoglycan biosynthesis.</text>
</comment>
<dbReference type="AlphaFoldDB" id="A0A3P1SJL3"/>
<evidence type="ECO:0000256" key="6">
    <source>
        <dbReference type="ARBA" id="ARBA00022989"/>
    </source>
</evidence>
<feature type="transmembrane region" description="Helical" evidence="10">
    <location>
        <begin position="229"/>
        <end position="254"/>
    </location>
</feature>
<feature type="transmembrane region" description="Helical" evidence="10">
    <location>
        <begin position="521"/>
        <end position="542"/>
    </location>
</feature>
<evidence type="ECO:0000313" key="13">
    <source>
        <dbReference type="EMBL" id="RRC97338.1"/>
    </source>
</evidence>
<evidence type="ECO:0000256" key="11">
    <source>
        <dbReference type="PIRNR" id="PIRNR002869"/>
    </source>
</evidence>
<dbReference type="GO" id="GO:0009252">
    <property type="term" value="P:peptidoglycan biosynthetic process"/>
    <property type="evidence" value="ECO:0007669"/>
    <property type="project" value="UniProtKB-UniRule"/>
</dbReference>
<feature type="compositionally biased region" description="Polar residues" evidence="12">
    <location>
        <begin position="14"/>
        <end position="36"/>
    </location>
</feature>
<evidence type="ECO:0000256" key="12">
    <source>
        <dbReference type="SAM" id="MobiDB-lite"/>
    </source>
</evidence>
<feature type="transmembrane region" description="Helical" evidence="10">
    <location>
        <begin position="176"/>
        <end position="194"/>
    </location>
</feature>
<feature type="transmembrane region" description="Helical" evidence="10">
    <location>
        <begin position="451"/>
        <end position="473"/>
    </location>
</feature>
<proteinExistence type="inferred from homology"/>
<dbReference type="GO" id="GO:0008360">
    <property type="term" value="P:regulation of cell shape"/>
    <property type="evidence" value="ECO:0007669"/>
    <property type="project" value="UniProtKB-UniRule"/>
</dbReference>
<dbReference type="PIRSF" id="PIRSF002869">
    <property type="entry name" value="MviN"/>
    <property type="match status" value="1"/>
</dbReference>
<dbReference type="GO" id="GO:0071555">
    <property type="term" value="P:cell wall organization"/>
    <property type="evidence" value="ECO:0007669"/>
    <property type="project" value="UniProtKB-UniRule"/>
</dbReference>
<reference evidence="13 14" key="1">
    <citation type="submission" date="2018-11" db="EMBL/GenBank/DDBJ databases">
        <title>The draft genome sequence of Amphritea balenae JAMM 1525T.</title>
        <authorList>
            <person name="Fang Z."/>
            <person name="Zhang Y."/>
            <person name="Han X."/>
        </authorList>
    </citation>
    <scope>NUCLEOTIDE SEQUENCE [LARGE SCALE GENOMIC DNA]</scope>
    <source>
        <strain evidence="13 14">JAMM 1525</strain>
    </source>
</reference>
<dbReference type="GO" id="GO:0034204">
    <property type="term" value="P:lipid translocation"/>
    <property type="evidence" value="ECO:0007669"/>
    <property type="project" value="TreeGrafter"/>
</dbReference>
<dbReference type="HAMAP" id="MF_02078">
    <property type="entry name" value="MurJ_MviN"/>
    <property type="match status" value="1"/>
</dbReference>
<keyword evidence="3 10" id="KW-0812">Transmembrane</keyword>
<comment type="similarity">
    <text evidence="9 10 11">Belongs to the MurJ/MviN family.</text>
</comment>
<feature type="transmembrane region" description="Helical" evidence="10">
    <location>
        <begin position="485"/>
        <end position="506"/>
    </location>
</feature>
<dbReference type="Pfam" id="PF03023">
    <property type="entry name" value="MurJ"/>
    <property type="match status" value="1"/>
</dbReference>
<evidence type="ECO:0000256" key="7">
    <source>
        <dbReference type="ARBA" id="ARBA00023136"/>
    </source>
</evidence>
<evidence type="ECO:0000256" key="2">
    <source>
        <dbReference type="ARBA" id="ARBA00022475"/>
    </source>
</evidence>
<feature type="transmembrane region" description="Helical" evidence="10">
    <location>
        <begin position="397"/>
        <end position="414"/>
    </location>
</feature>
<dbReference type="OrthoDB" id="9816572at2"/>
<feature type="region of interest" description="Disordered" evidence="12">
    <location>
        <begin position="14"/>
        <end position="43"/>
    </location>
</feature>
<dbReference type="EMBL" id="RQXV01000012">
    <property type="protein sequence ID" value="RRC97338.1"/>
    <property type="molecule type" value="Genomic_DNA"/>
</dbReference>
<keyword evidence="10 11" id="KW-0813">Transport</keyword>
<evidence type="ECO:0000256" key="10">
    <source>
        <dbReference type="HAMAP-Rule" id="MF_02078"/>
    </source>
</evidence>
<evidence type="ECO:0000256" key="3">
    <source>
        <dbReference type="ARBA" id="ARBA00022692"/>
    </source>
</evidence>
<keyword evidence="2 10" id="KW-1003">Cell membrane</keyword>
<keyword evidence="10 11" id="KW-0961">Cell wall biogenesis/degradation</keyword>
<dbReference type="Proteomes" id="UP000267535">
    <property type="component" value="Unassembled WGS sequence"/>
</dbReference>
<dbReference type="PRINTS" id="PR01806">
    <property type="entry name" value="VIRFACTRMVIN"/>
</dbReference>
<feature type="transmembrane region" description="Helical" evidence="10">
    <location>
        <begin position="275"/>
        <end position="297"/>
    </location>
</feature>
<dbReference type="GO" id="GO:0005886">
    <property type="term" value="C:plasma membrane"/>
    <property type="evidence" value="ECO:0007669"/>
    <property type="project" value="UniProtKB-SubCell"/>
</dbReference>
<organism evidence="13 14">
    <name type="scientific">Amphritea balenae</name>
    <dbReference type="NCBI Taxonomy" id="452629"/>
    <lineage>
        <taxon>Bacteria</taxon>
        <taxon>Pseudomonadati</taxon>
        <taxon>Pseudomonadota</taxon>
        <taxon>Gammaproteobacteria</taxon>
        <taxon>Oceanospirillales</taxon>
        <taxon>Oceanospirillaceae</taxon>
        <taxon>Amphritea</taxon>
    </lineage>
</organism>
<feature type="transmembrane region" description="Helical" evidence="10">
    <location>
        <begin position="133"/>
        <end position="156"/>
    </location>
</feature>
<comment type="subcellular location">
    <subcellularLocation>
        <location evidence="10">Cell inner membrane</location>
        <topology evidence="10">Multi-pass membrane protein</topology>
    </subcellularLocation>
    <subcellularLocation>
        <location evidence="1">Cell membrane</location>
        <topology evidence="1">Multi-pass membrane protein</topology>
    </subcellularLocation>
</comment>
<dbReference type="PANTHER" id="PTHR47019">
    <property type="entry name" value="LIPID II FLIPPASE MURJ"/>
    <property type="match status" value="1"/>
</dbReference>
<feature type="transmembrane region" description="Helical" evidence="10">
    <location>
        <begin position="317"/>
        <end position="335"/>
    </location>
</feature>
<evidence type="ECO:0000256" key="1">
    <source>
        <dbReference type="ARBA" id="ARBA00004651"/>
    </source>
</evidence>
<feature type="transmembrane region" description="Helical" evidence="10">
    <location>
        <begin position="201"/>
        <end position="223"/>
    </location>
</feature>
<dbReference type="UniPathway" id="UPA00219"/>
<evidence type="ECO:0000256" key="9">
    <source>
        <dbReference type="ARBA" id="ARBA00061532"/>
    </source>
</evidence>
<dbReference type="PANTHER" id="PTHR47019:SF1">
    <property type="entry name" value="LIPID II FLIPPASE MURJ"/>
    <property type="match status" value="1"/>
</dbReference>
<dbReference type="InterPro" id="IPR051050">
    <property type="entry name" value="Lipid_II_flippase_MurJ/MviN"/>
</dbReference>
<keyword evidence="5 10" id="KW-0573">Peptidoglycan synthesis</keyword>
<feature type="transmembrane region" description="Helical" evidence="10">
    <location>
        <begin position="426"/>
        <end position="445"/>
    </location>
</feature>
<gene>
    <name evidence="10 13" type="primary">murJ</name>
    <name evidence="13" type="ORF">EHS89_17675</name>
</gene>
<dbReference type="GO" id="GO:0015648">
    <property type="term" value="F:lipid-linked peptidoglycan transporter activity"/>
    <property type="evidence" value="ECO:0007669"/>
    <property type="project" value="UniProtKB-UniRule"/>
</dbReference>
<name>A0A3P1SJL3_9GAMM</name>
<accession>A0A3P1SJL3</accession>
<evidence type="ECO:0000256" key="4">
    <source>
        <dbReference type="ARBA" id="ARBA00022960"/>
    </source>
</evidence>
<keyword evidence="7 10" id="KW-0472">Membrane</keyword>